<protein>
    <recommendedName>
        <fullName evidence="1">DNA primase/polymerase bifunctional N-terminal domain-containing protein</fullName>
    </recommendedName>
</protein>
<dbReference type="SUPFAM" id="SSF56747">
    <property type="entry name" value="Prim-pol domain"/>
    <property type="match status" value="1"/>
</dbReference>
<dbReference type="InterPro" id="IPR015330">
    <property type="entry name" value="DNA_primase/pol_bifunc_N"/>
</dbReference>
<feature type="domain" description="DNA primase/polymerase bifunctional N-terminal" evidence="1">
    <location>
        <begin position="21"/>
        <end position="164"/>
    </location>
</feature>
<sequence>MEENKALRFLEFFSIITIGENKVPNFQWKEQQTTKLSTEKLLSRLKYNGGLTRTDGTEIPKTNGIGIVTGFDFLEVIDVDTKVFSTQQEKDDFWDEYYNTLKDNILDFEDKFSVYQTKTGGFHILYKSKRIQGNTKIASLKNHKEAVIESRGNGGYVFVYPEKKYAKKSYFEIDFISDNDREILWQISKSYNAIIDKVELPKKESKIYDINDITSWDDFNNKTDIWDIINDEFTIPSRGNKSKHILVKRHNSESSHSGYIFKDSNCLYLFSTGTIYPSEKLISSFSAYAYKYHNGDFKEASKDLYGQGFGSRLKRKIEELKHDLPKDKVKLENAVFPIDIFPEDIQYYINECATKLDSNIDFMGVSLIWLISVCVGNSFEIEVKKGWNENGVVWIAVVGKAGLGKTPSINNIIFPLMKSNSKEIKKFIQESEKYDFYQSLNKKEKEEYPEVNRPKKTQFIANDITLEALVDLHQESDNAVGVFKDELAGWLKDMNKYRAGSDLEFWLSCWSGKSVSMNRKTAKSSFVEKPFIPVLGGIQPTIFNSFSTEENKDNGFMDRMLLAFPDAIVDKYNDSELDYNTIKWYNESMIKMYETFKNSVKRTDNGEINPNLCKFSLDAKNEWKRIFNEITEHQNDENENEYLKSMYPKQKSYIPRFSLLINCLDSFFDESINILEVSKDSVLKAEKLSKYFISVAKKVKYESNEFIELKTTSKKAESTFEKIKLIYQNDKDFNKSKVAELLGVSRMTIIRTIKKIEENEA</sequence>
<evidence type="ECO:0000313" key="3">
    <source>
        <dbReference type="EMBL" id="CAB4134086.1"/>
    </source>
</evidence>
<dbReference type="InterPro" id="IPR025048">
    <property type="entry name" value="DUF3987"/>
</dbReference>
<gene>
    <name evidence="2" type="ORF">UFOVP104_35</name>
    <name evidence="3" type="ORF">UFOVP271_15</name>
</gene>
<reference evidence="2" key="1">
    <citation type="submission" date="2020-04" db="EMBL/GenBank/DDBJ databases">
        <authorList>
            <person name="Chiriac C."/>
            <person name="Salcher M."/>
            <person name="Ghai R."/>
            <person name="Kavagutti S V."/>
        </authorList>
    </citation>
    <scope>NUCLEOTIDE SEQUENCE</scope>
</reference>
<evidence type="ECO:0000313" key="2">
    <source>
        <dbReference type="EMBL" id="CAB4128386.1"/>
    </source>
</evidence>
<dbReference type="EMBL" id="LR796219">
    <property type="protein sequence ID" value="CAB4128386.1"/>
    <property type="molecule type" value="Genomic_DNA"/>
</dbReference>
<name>A0A6J5L548_9CAUD</name>
<dbReference type="Pfam" id="PF09250">
    <property type="entry name" value="Prim-Pol"/>
    <property type="match status" value="1"/>
</dbReference>
<proteinExistence type="predicted"/>
<accession>A0A6J5L548</accession>
<organism evidence="2">
    <name type="scientific">uncultured Caudovirales phage</name>
    <dbReference type="NCBI Taxonomy" id="2100421"/>
    <lineage>
        <taxon>Viruses</taxon>
        <taxon>Duplodnaviria</taxon>
        <taxon>Heunggongvirae</taxon>
        <taxon>Uroviricota</taxon>
        <taxon>Caudoviricetes</taxon>
        <taxon>Peduoviridae</taxon>
        <taxon>Maltschvirus</taxon>
        <taxon>Maltschvirus maltsch</taxon>
    </lineage>
</organism>
<evidence type="ECO:0000259" key="1">
    <source>
        <dbReference type="Pfam" id="PF09250"/>
    </source>
</evidence>
<dbReference type="EMBL" id="LR796281">
    <property type="protein sequence ID" value="CAB4134086.1"/>
    <property type="molecule type" value="Genomic_DNA"/>
</dbReference>
<dbReference type="Pfam" id="PF13148">
    <property type="entry name" value="DUF3987"/>
    <property type="match status" value="1"/>
</dbReference>